<dbReference type="PANTHER" id="PTHR36215:SF1">
    <property type="entry name" value="BLL4998 PROTEIN"/>
    <property type="match status" value="1"/>
</dbReference>
<dbReference type="InterPro" id="IPR010985">
    <property type="entry name" value="Ribbon_hlx_hlx"/>
</dbReference>
<reference evidence="2" key="1">
    <citation type="journal article" date="2019" name="Int. J. Syst. Evol. Microbiol.">
        <title>The Global Catalogue of Microorganisms (GCM) 10K type strain sequencing project: providing services to taxonomists for standard genome sequencing and annotation.</title>
        <authorList>
            <consortium name="The Broad Institute Genomics Platform"/>
            <consortium name="The Broad Institute Genome Sequencing Center for Infectious Disease"/>
            <person name="Wu L."/>
            <person name="Ma J."/>
        </authorList>
    </citation>
    <scope>NUCLEOTIDE SEQUENCE [LARGE SCALE GENOMIC DNA]</scope>
    <source>
        <strain evidence="2">JCM 12662</strain>
    </source>
</reference>
<dbReference type="CDD" id="cd22231">
    <property type="entry name" value="RHH_NikR_HicB-like"/>
    <property type="match status" value="1"/>
</dbReference>
<dbReference type="PANTHER" id="PTHR36215">
    <property type="entry name" value="BLL4998 PROTEIN"/>
    <property type="match status" value="1"/>
</dbReference>
<name>A0ABP3GYS8_9LACT</name>
<sequence length="132" mass="15151">MKKVINEQTEKMTLNVNHIDLGKIDILVENGFFSNRSDFIRAAIRDELSKNESFINTTIEKKEFAIGIAYFGAEDFEKAIEDNHILDVNYIGLLVIKKDVTLEMIKKSVKRMNVKGTLIAPKEIKDYLKSIQ</sequence>
<evidence type="ECO:0000313" key="2">
    <source>
        <dbReference type="Proteomes" id="UP001501166"/>
    </source>
</evidence>
<dbReference type="EMBL" id="BAAACW010000031">
    <property type="protein sequence ID" value="GAA0355125.1"/>
    <property type="molecule type" value="Genomic_DNA"/>
</dbReference>
<gene>
    <name evidence="1" type="ORF">GCM10008932_05160</name>
</gene>
<dbReference type="SUPFAM" id="SSF47598">
    <property type="entry name" value="Ribbon-helix-helix"/>
    <property type="match status" value="1"/>
</dbReference>
<comment type="caution">
    <text evidence="1">The sequence shown here is derived from an EMBL/GenBank/DDBJ whole genome shotgun (WGS) entry which is preliminary data.</text>
</comment>
<dbReference type="Pfam" id="PF17723">
    <property type="entry name" value="RHH_8"/>
    <property type="match status" value="1"/>
</dbReference>
<accession>A0ABP3GYS8</accession>
<dbReference type="Gene3D" id="1.10.1220.10">
    <property type="entry name" value="Met repressor-like"/>
    <property type="match status" value="1"/>
</dbReference>
<dbReference type="InterPro" id="IPR041088">
    <property type="entry name" value="RHH_8"/>
</dbReference>
<dbReference type="InterPro" id="IPR013321">
    <property type="entry name" value="Arc_rbn_hlx_hlx"/>
</dbReference>
<organism evidence="1 2">
    <name type="scientific">Alkalibacterium iburiense</name>
    <dbReference type="NCBI Taxonomy" id="290589"/>
    <lineage>
        <taxon>Bacteria</taxon>
        <taxon>Bacillati</taxon>
        <taxon>Bacillota</taxon>
        <taxon>Bacilli</taxon>
        <taxon>Lactobacillales</taxon>
        <taxon>Carnobacteriaceae</taxon>
        <taxon>Alkalibacterium</taxon>
    </lineage>
</organism>
<dbReference type="Proteomes" id="UP001501166">
    <property type="component" value="Unassembled WGS sequence"/>
</dbReference>
<protein>
    <submittedName>
        <fullName evidence="1">CopG family transcriptional regulator</fullName>
    </submittedName>
</protein>
<evidence type="ECO:0000313" key="1">
    <source>
        <dbReference type="EMBL" id="GAA0355125.1"/>
    </source>
</evidence>
<keyword evidence="2" id="KW-1185">Reference proteome</keyword>
<proteinExistence type="predicted"/>